<dbReference type="GO" id="GO:0032044">
    <property type="term" value="C:DSIF complex"/>
    <property type="evidence" value="ECO:0007669"/>
    <property type="project" value="TreeGrafter"/>
</dbReference>
<evidence type="ECO:0000256" key="6">
    <source>
        <dbReference type="ARBA" id="ARBA00022771"/>
    </source>
</evidence>
<evidence type="ECO:0000256" key="11">
    <source>
        <dbReference type="ARBA" id="ARBA00023242"/>
    </source>
</evidence>
<comment type="similarity">
    <text evidence="2 12">Belongs to the SPT4 family.</text>
</comment>
<name>A0A914YQZ4_9BILA</name>
<dbReference type="PIRSF" id="PIRSF025023">
    <property type="entry name" value="Spt4"/>
    <property type="match status" value="1"/>
</dbReference>
<dbReference type="SMART" id="SM01389">
    <property type="entry name" value="Spt4"/>
    <property type="match status" value="1"/>
</dbReference>
<evidence type="ECO:0000256" key="4">
    <source>
        <dbReference type="ARBA" id="ARBA00022491"/>
    </source>
</evidence>
<dbReference type="Gene3D" id="3.30.40.210">
    <property type="match status" value="1"/>
</dbReference>
<keyword evidence="9" id="KW-0010">Activator</keyword>
<dbReference type="Pfam" id="PF06093">
    <property type="entry name" value="Spt4"/>
    <property type="match status" value="1"/>
</dbReference>
<evidence type="ECO:0000256" key="10">
    <source>
        <dbReference type="ARBA" id="ARBA00023163"/>
    </source>
</evidence>
<dbReference type="InterPro" id="IPR038510">
    <property type="entry name" value="Spt4_sf"/>
</dbReference>
<keyword evidence="6" id="KW-0863">Zinc-finger</keyword>
<proteinExistence type="inferred from homology"/>
<evidence type="ECO:0000256" key="2">
    <source>
        <dbReference type="ARBA" id="ARBA00010464"/>
    </source>
</evidence>
<keyword evidence="10 12" id="KW-0804">Transcription</keyword>
<dbReference type="SUPFAM" id="SSF63393">
    <property type="entry name" value="RNA polymerase subunits"/>
    <property type="match status" value="1"/>
</dbReference>
<reference evidence="15" key="1">
    <citation type="submission" date="2022-11" db="UniProtKB">
        <authorList>
            <consortium name="WormBaseParasite"/>
        </authorList>
    </citation>
    <scope>IDENTIFICATION</scope>
</reference>
<comment type="subcellular location">
    <subcellularLocation>
        <location evidence="1 12">Nucleus</location>
    </subcellularLocation>
</comment>
<evidence type="ECO:0000256" key="1">
    <source>
        <dbReference type="ARBA" id="ARBA00004123"/>
    </source>
</evidence>
<evidence type="ECO:0000259" key="13">
    <source>
        <dbReference type="SMART" id="SM01389"/>
    </source>
</evidence>
<dbReference type="PANTHER" id="PTHR12882">
    <property type="entry name" value="SUPPRESSOR OF TY 4"/>
    <property type="match status" value="1"/>
</dbReference>
<protein>
    <recommendedName>
        <fullName evidence="3 12">Transcription elongation factor SPT4</fullName>
    </recommendedName>
</protein>
<evidence type="ECO:0000313" key="14">
    <source>
        <dbReference type="Proteomes" id="UP000887577"/>
    </source>
</evidence>
<dbReference type="GO" id="GO:0006355">
    <property type="term" value="P:regulation of DNA-templated transcription"/>
    <property type="evidence" value="ECO:0007669"/>
    <property type="project" value="InterPro"/>
</dbReference>
<sequence>MDVIPTELRQLRACLVCSLIKTFEQFVRDGCDNCEPFLMMRNDSERVQEATSNNFNGMIGAMDNESSWVCKWQKINKKVPGCYAISVTGSLPSDLISELRSMKVTYHPSMRDRSKPQ</sequence>
<organism evidence="14 15">
    <name type="scientific">Panagrolaimus superbus</name>
    <dbReference type="NCBI Taxonomy" id="310955"/>
    <lineage>
        <taxon>Eukaryota</taxon>
        <taxon>Metazoa</taxon>
        <taxon>Ecdysozoa</taxon>
        <taxon>Nematoda</taxon>
        <taxon>Chromadorea</taxon>
        <taxon>Rhabditida</taxon>
        <taxon>Tylenchina</taxon>
        <taxon>Panagrolaimomorpha</taxon>
        <taxon>Panagrolaimoidea</taxon>
        <taxon>Panagrolaimidae</taxon>
        <taxon>Panagrolaimus</taxon>
    </lineage>
</organism>
<keyword evidence="14" id="KW-1185">Reference proteome</keyword>
<keyword evidence="11 12" id="KW-0539">Nucleus</keyword>
<accession>A0A914YQZ4</accession>
<feature type="domain" description="Spt4/RpoE2 zinc finger" evidence="13">
    <location>
        <begin position="11"/>
        <end position="88"/>
    </location>
</feature>
<dbReference type="Proteomes" id="UP000887577">
    <property type="component" value="Unplaced"/>
</dbReference>
<evidence type="ECO:0000256" key="9">
    <source>
        <dbReference type="ARBA" id="ARBA00023159"/>
    </source>
</evidence>
<dbReference type="WBParaSite" id="PSU_v2.g21500.t1">
    <property type="protein sequence ID" value="PSU_v2.g21500.t1"/>
    <property type="gene ID" value="PSU_v2.g21500"/>
</dbReference>
<dbReference type="InterPro" id="IPR009287">
    <property type="entry name" value="Spt4"/>
</dbReference>
<evidence type="ECO:0000256" key="12">
    <source>
        <dbReference type="PIRNR" id="PIRNR025023"/>
    </source>
</evidence>
<dbReference type="GO" id="GO:0008270">
    <property type="term" value="F:zinc ion binding"/>
    <property type="evidence" value="ECO:0007669"/>
    <property type="project" value="UniProtKB-KW"/>
</dbReference>
<dbReference type="AlphaFoldDB" id="A0A914YQZ4"/>
<keyword evidence="8" id="KW-0805">Transcription regulation</keyword>
<dbReference type="InterPro" id="IPR029040">
    <property type="entry name" value="RPABC4/Spt4"/>
</dbReference>
<keyword evidence="5" id="KW-0479">Metal-binding</keyword>
<dbReference type="GO" id="GO:0000993">
    <property type="term" value="F:RNA polymerase II complex binding"/>
    <property type="evidence" value="ECO:0007669"/>
    <property type="project" value="TreeGrafter"/>
</dbReference>
<comment type="function">
    <text evidence="12">Component of the DRB sensitivity-inducing factor complex (DSIF complex), which regulates transcription elongation by RNA polymerase II.</text>
</comment>
<dbReference type="GO" id="GO:0140673">
    <property type="term" value="P:transcription elongation-coupled chromatin remodeling"/>
    <property type="evidence" value="ECO:0007669"/>
    <property type="project" value="InterPro"/>
</dbReference>
<evidence type="ECO:0000256" key="3">
    <source>
        <dbReference type="ARBA" id="ARBA00020182"/>
    </source>
</evidence>
<dbReference type="CDD" id="cd07973">
    <property type="entry name" value="Spt4"/>
    <property type="match status" value="1"/>
</dbReference>
<keyword evidence="4" id="KW-0678">Repressor</keyword>
<dbReference type="FunFam" id="3.30.40.210:FF:000001">
    <property type="entry name" value="Transcription elongation factor SPT4"/>
    <property type="match status" value="1"/>
</dbReference>
<evidence type="ECO:0000256" key="7">
    <source>
        <dbReference type="ARBA" id="ARBA00022833"/>
    </source>
</evidence>
<dbReference type="PANTHER" id="PTHR12882:SF1">
    <property type="entry name" value="TRANSCRIPTION ELONGATION FACTOR SPT4"/>
    <property type="match status" value="1"/>
</dbReference>
<dbReference type="InterPro" id="IPR022800">
    <property type="entry name" value="Spt4/RpoE2_Znf"/>
</dbReference>
<keyword evidence="7" id="KW-0862">Zinc</keyword>
<evidence type="ECO:0000256" key="8">
    <source>
        <dbReference type="ARBA" id="ARBA00023015"/>
    </source>
</evidence>
<evidence type="ECO:0000256" key="5">
    <source>
        <dbReference type="ARBA" id="ARBA00022723"/>
    </source>
</evidence>
<evidence type="ECO:0000313" key="15">
    <source>
        <dbReference type="WBParaSite" id="PSU_v2.g21500.t1"/>
    </source>
</evidence>